<protein>
    <submittedName>
        <fullName evidence="3">Uncharacterized protein</fullName>
    </submittedName>
</protein>
<keyword evidence="2" id="KW-1133">Transmembrane helix</keyword>
<proteinExistence type="predicted"/>
<dbReference type="AlphaFoldDB" id="A0A4Y9QQH5"/>
<gene>
    <name evidence="3" type="ORF">E4M00_17585</name>
</gene>
<dbReference type="Proteomes" id="UP000298127">
    <property type="component" value="Unassembled WGS sequence"/>
</dbReference>
<sequence>MNVFDLLWTTASFGFVGLIGVLSVIGNRMSLESRAAALQRTDPGRASALLQAQAVSDHAYGLAAWMPEVMVVCTPSRRAALAHDDEAERPVAPPLPVLPLHVAAEEHVATGRVRTVQATTRRPVDTRRRTPHPESCER</sequence>
<feature type="region of interest" description="Disordered" evidence="1">
    <location>
        <begin position="109"/>
        <end position="138"/>
    </location>
</feature>
<keyword evidence="4" id="KW-1185">Reference proteome</keyword>
<keyword evidence="2" id="KW-0812">Transmembrane</keyword>
<feature type="compositionally biased region" description="Basic and acidic residues" evidence="1">
    <location>
        <begin position="122"/>
        <end position="138"/>
    </location>
</feature>
<dbReference type="RefSeq" id="WP_135121777.1">
    <property type="nucleotide sequence ID" value="NZ_SPQZ01000010.1"/>
</dbReference>
<feature type="transmembrane region" description="Helical" evidence="2">
    <location>
        <begin position="6"/>
        <end position="25"/>
    </location>
</feature>
<keyword evidence="2" id="KW-0472">Membrane</keyword>
<evidence type="ECO:0000313" key="3">
    <source>
        <dbReference type="EMBL" id="TFV94088.1"/>
    </source>
</evidence>
<organism evidence="3 4">
    <name type="scientific">Orlajensenia leifsoniae</name>
    <dbReference type="NCBI Taxonomy" id="2561933"/>
    <lineage>
        <taxon>Bacteria</taxon>
        <taxon>Bacillati</taxon>
        <taxon>Actinomycetota</taxon>
        <taxon>Actinomycetes</taxon>
        <taxon>Micrococcales</taxon>
        <taxon>Microbacteriaceae</taxon>
        <taxon>Orlajensenia</taxon>
    </lineage>
</organism>
<comment type="caution">
    <text evidence="3">The sequence shown here is derived from an EMBL/GenBank/DDBJ whole genome shotgun (WGS) entry which is preliminary data.</text>
</comment>
<evidence type="ECO:0000256" key="1">
    <source>
        <dbReference type="SAM" id="MobiDB-lite"/>
    </source>
</evidence>
<name>A0A4Y9QQH5_9MICO</name>
<evidence type="ECO:0000256" key="2">
    <source>
        <dbReference type="SAM" id="Phobius"/>
    </source>
</evidence>
<accession>A0A4Y9QQH5</accession>
<evidence type="ECO:0000313" key="4">
    <source>
        <dbReference type="Proteomes" id="UP000298127"/>
    </source>
</evidence>
<dbReference type="EMBL" id="SPQZ01000010">
    <property type="protein sequence ID" value="TFV94088.1"/>
    <property type="molecule type" value="Genomic_DNA"/>
</dbReference>
<reference evidence="3 4" key="1">
    <citation type="journal article" date="2018" name="J. Microbiol.">
        <title>Leifsonia flava sp. nov., a novel actinobacterium isolated from the rhizosphere of Aquilegia viridiflora.</title>
        <authorList>
            <person name="Cai Y."/>
            <person name="Tao W.Z."/>
            <person name="Ma Y.J."/>
            <person name="Cheng J."/>
            <person name="Zhang M.Y."/>
            <person name="Zhang Y.X."/>
        </authorList>
    </citation>
    <scope>NUCLEOTIDE SEQUENCE [LARGE SCALE GENOMIC DNA]</scope>
    <source>
        <strain evidence="3 4">SYP-B2174</strain>
    </source>
</reference>